<keyword evidence="1" id="KW-0614">Plasmid</keyword>
<dbReference type="Proteomes" id="UP000464330">
    <property type="component" value="Plasmid unnamed1"/>
</dbReference>
<dbReference type="RefSeq" id="WP_172423970.1">
    <property type="nucleotide sequence ID" value="NZ_CP019718.1"/>
</dbReference>
<proteinExistence type="predicted"/>
<protein>
    <submittedName>
        <fullName evidence="1">Uncharacterized protein</fullName>
    </submittedName>
</protein>
<dbReference type="AlphaFoldDB" id="A0A6C0QZL4"/>
<sequence>MEHLIKGMRKTMAELKAWLNVNPDVPEVVKQAIGGYYGEMCRAIEEIQNPPFEIGDEVKLISSSYEDGGHFSGDTGMVIDVKSAELPSGHMEHDIRVDWDNGAEECWMAAEDFCKRWERIYKYG</sequence>
<evidence type="ECO:0000313" key="2">
    <source>
        <dbReference type="Proteomes" id="UP000464330"/>
    </source>
</evidence>
<organism evidence="1 2">
    <name type="scientific">Paenibacillus larvae subsp. larvae</name>
    <dbReference type="NCBI Taxonomy" id="147375"/>
    <lineage>
        <taxon>Bacteria</taxon>
        <taxon>Bacillati</taxon>
        <taxon>Bacillota</taxon>
        <taxon>Bacilli</taxon>
        <taxon>Bacillales</taxon>
        <taxon>Paenibacillaceae</taxon>
        <taxon>Paenibacillus</taxon>
    </lineage>
</organism>
<gene>
    <name evidence="1" type="ORF">ERICV_05046</name>
</gene>
<accession>A0A6C0QZL4</accession>
<name>A0A6C0QZL4_9BACL</name>
<geneLocation type="plasmid" evidence="1 2">
    <name>unnamed1</name>
</geneLocation>
<dbReference type="EMBL" id="CP019718">
    <property type="protein sequence ID" value="QHZ54030.1"/>
    <property type="molecule type" value="Genomic_DNA"/>
</dbReference>
<reference evidence="1 2" key="1">
    <citation type="journal article" date="2020" name="Int. J. Med. Microbiol.">
        <title>Discovery of Paenibacillus larvae ERIC V: Phenotypic and genomic comparison to genotypes ERIC I-IV reveal different inventories of virulence factors which correlate with epidemiological prevalences of American Foulbrood.</title>
        <authorList>
            <person name="Beims H."/>
            <person name="Bunk B."/>
            <person name="Erler S."/>
            <person name="Mohr K.I."/>
            <person name="Sproer C."/>
            <person name="Pradella S."/>
            <person name="Gunther G."/>
            <person name="Rohde M."/>
            <person name="von der Ohe W."/>
            <person name="Steinert M."/>
        </authorList>
    </citation>
    <scope>NUCLEOTIDE SEQUENCE [LARGE SCALE GENOMIC DNA]</scope>
    <source>
        <strain evidence="1">Eric_V</strain>
        <plasmid evidence="1">unnamed1</plasmid>
    </source>
</reference>
<evidence type="ECO:0000313" key="1">
    <source>
        <dbReference type="EMBL" id="QHZ54030.1"/>
    </source>
</evidence>